<dbReference type="PaxDb" id="67767-A0A0J7KI12"/>
<sequence length="69" mass="8034">MAHADALSRSPIQFPLEVLQIDITEGDWILAAQLQDEQLARIRTILLDEKATSETKHYFHEYLIKDNRI</sequence>
<comment type="caution">
    <text evidence="1">The sequence shown here is derived from an EMBL/GenBank/DDBJ whole genome shotgun (WGS) entry which is preliminary data.</text>
</comment>
<name>A0A0J7KI12_LASNI</name>
<dbReference type="AlphaFoldDB" id="A0A0J7KI12"/>
<proteinExistence type="predicted"/>
<accession>A0A0J7KI12</accession>
<evidence type="ECO:0000313" key="2">
    <source>
        <dbReference type="Proteomes" id="UP000036403"/>
    </source>
</evidence>
<evidence type="ECO:0000313" key="1">
    <source>
        <dbReference type="EMBL" id="KMQ89879.1"/>
    </source>
</evidence>
<dbReference type="EMBL" id="LBMM01007284">
    <property type="protein sequence ID" value="KMQ89879.1"/>
    <property type="molecule type" value="Genomic_DNA"/>
</dbReference>
<reference evidence="1 2" key="1">
    <citation type="submission" date="2015-04" db="EMBL/GenBank/DDBJ databases">
        <title>Lasius niger genome sequencing.</title>
        <authorList>
            <person name="Konorov E.A."/>
            <person name="Nikitin M.A."/>
            <person name="Kirill M.V."/>
            <person name="Chang P."/>
        </authorList>
    </citation>
    <scope>NUCLEOTIDE SEQUENCE [LARGE SCALE GENOMIC DNA]</scope>
    <source>
        <tissue evidence="1">Whole</tissue>
    </source>
</reference>
<dbReference type="OrthoDB" id="115435at2759"/>
<keyword evidence="2" id="KW-1185">Reference proteome</keyword>
<gene>
    <name evidence="1" type="ORF">RF55_10429</name>
</gene>
<dbReference type="Proteomes" id="UP000036403">
    <property type="component" value="Unassembled WGS sequence"/>
</dbReference>
<organism evidence="1 2">
    <name type="scientific">Lasius niger</name>
    <name type="common">Black garden ant</name>
    <dbReference type="NCBI Taxonomy" id="67767"/>
    <lineage>
        <taxon>Eukaryota</taxon>
        <taxon>Metazoa</taxon>
        <taxon>Ecdysozoa</taxon>
        <taxon>Arthropoda</taxon>
        <taxon>Hexapoda</taxon>
        <taxon>Insecta</taxon>
        <taxon>Pterygota</taxon>
        <taxon>Neoptera</taxon>
        <taxon>Endopterygota</taxon>
        <taxon>Hymenoptera</taxon>
        <taxon>Apocrita</taxon>
        <taxon>Aculeata</taxon>
        <taxon>Formicoidea</taxon>
        <taxon>Formicidae</taxon>
        <taxon>Formicinae</taxon>
        <taxon>Lasius</taxon>
        <taxon>Lasius</taxon>
    </lineage>
</organism>
<protein>
    <submittedName>
        <fullName evidence="1">Transposon ty3-g gag-pol polyprotein isoform x2</fullName>
    </submittedName>
</protein>